<dbReference type="FunFam" id="3.40.50.720:FF:000084">
    <property type="entry name" value="Short-chain dehydrogenase reductase"/>
    <property type="match status" value="1"/>
</dbReference>
<dbReference type="SMART" id="SM00822">
    <property type="entry name" value="PKS_KR"/>
    <property type="match status" value="1"/>
</dbReference>
<dbReference type="Gene3D" id="3.40.50.720">
    <property type="entry name" value="NAD(P)-binding Rossmann-like Domain"/>
    <property type="match status" value="1"/>
</dbReference>
<dbReference type="EMBL" id="FPBO01000008">
    <property type="protein sequence ID" value="SFU74516.1"/>
    <property type="molecule type" value="Genomic_DNA"/>
</dbReference>
<dbReference type="Proteomes" id="UP000199391">
    <property type="component" value="Unassembled WGS sequence"/>
</dbReference>
<dbReference type="STRING" id="1035707.SAMN05216552_1008174"/>
<dbReference type="PRINTS" id="PR00081">
    <property type="entry name" value="GDHRDH"/>
</dbReference>
<evidence type="ECO:0000259" key="3">
    <source>
        <dbReference type="SMART" id="SM00822"/>
    </source>
</evidence>
<dbReference type="GO" id="GO:0016491">
    <property type="term" value="F:oxidoreductase activity"/>
    <property type="evidence" value="ECO:0007669"/>
    <property type="project" value="UniProtKB-KW"/>
</dbReference>
<comment type="similarity">
    <text evidence="1">Belongs to the short-chain dehydrogenases/reductases (SDR) family.</text>
</comment>
<evidence type="ECO:0000313" key="4">
    <source>
        <dbReference type="EMBL" id="SFU74516.1"/>
    </source>
</evidence>
<accession>A0A1I7INR3</accession>
<evidence type="ECO:0000256" key="1">
    <source>
        <dbReference type="ARBA" id="ARBA00006484"/>
    </source>
</evidence>
<dbReference type="RefSeq" id="WP_093555637.1">
    <property type="nucleotide sequence ID" value="NZ_FPBO01000008.1"/>
</dbReference>
<gene>
    <name evidence="4" type="ORF">SAMN05216552_1008174</name>
</gene>
<dbReference type="SUPFAM" id="SSF51735">
    <property type="entry name" value="NAD(P)-binding Rossmann-fold domains"/>
    <property type="match status" value="1"/>
</dbReference>
<evidence type="ECO:0000256" key="2">
    <source>
        <dbReference type="ARBA" id="ARBA00023002"/>
    </source>
</evidence>
<name>A0A1I7INR3_9BURK</name>
<dbReference type="PANTHER" id="PTHR43639">
    <property type="entry name" value="OXIDOREDUCTASE, SHORT-CHAIN DEHYDROGENASE/REDUCTASE FAMILY (AFU_ORTHOLOGUE AFUA_5G02870)"/>
    <property type="match status" value="1"/>
</dbReference>
<dbReference type="PANTHER" id="PTHR43639:SF1">
    <property type="entry name" value="SHORT-CHAIN DEHYDROGENASE_REDUCTASE FAMILY PROTEIN"/>
    <property type="match status" value="1"/>
</dbReference>
<dbReference type="AlphaFoldDB" id="A0A1I7INR3"/>
<dbReference type="Pfam" id="PF13561">
    <property type="entry name" value="adh_short_C2"/>
    <property type="match status" value="1"/>
</dbReference>
<dbReference type="OrthoDB" id="9803333at2"/>
<keyword evidence="2" id="KW-0560">Oxidoreductase</keyword>
<dbReference type="InterPro" id="IPR036291">
    <property type="entry name" value="NAD(P)-bd_dom_sf"/>
</dbReference>
<dbReference type="InterPro" id="IPR057326">
    <property type="entry name" value="KR_dom"/>
</dbReference>
<keyword evidence="5" id="KW-1185">Reference proteome</keyword>
<evidence type="ECO:0000313" key="5">
    <source>
        <dbReference type="Proteomes" id="UP000199391"/>
    </source>
</evidence>
<dbReference type="InterPro" id="IPR002347">
    <property type="entry name" value="SDR_fam"/>
</dbReference>
<reference evidence="5" key="1">
    <citation type="submission" date="2016-10" db="EMBL/GenBank/DDBJ databases">
        <authorList>
            <person name="Varghese N."/>
            <person name="Submissions S."/>
        </authorList>
    </citation>
    <scope>NUCLEOTIDE SEQUENCE [LARGE SCALE GENOMIC DNA]</scope>
    <source>
        <strain evidence="5">CGMCC 1.11014</strain>
    </source>
</reference>
<organism evidence="4 5">
    <name type="scientific">Pseudoduganella namucuonensis</name>
    <dbReference type="NCBI Taxonomy" id="1035707"/>
    <lineage>
        <taxon>Bacteria</taxon>
        <taxon>Pseudomonadati</taxon>
        <taxon>Pseudomonadota</taxon>
        <taxon>Betaproteobacteria</taxon>
        <taxon>Burkholderiales</taxon>
        <taxon>Oxalobacteraceae</taxon>
        <taxon>Telluria group</taxon>
        <taxon>Pseudoduganella</taxon>
    </lineage>
</organism>
<feature type="domain" description="Ketoreductase" evidence="3">
    <location>
        <begin position="5"/>
        <end position="184"/>
    </location>
</feature>
<dbReference type="PRINTS" id="PR00080">
    <property type="entry name" value="SDRFAMILY"/>
</dbReference>
<proteinExistence type="inferred from homology"/>
<sequence>MQNVKAALVTGGSRGIGAAIVERLARDGAAVAFTYSSSRETALALAARIEAAGGRALAIQADSADEAQLRAAVNRAAGEFGSLDILVNSAGVLEMGPVDSFPIERLDRSLAVNVRGAFIAIQEALRHMKAGGRIVTIGSMARERVGFPQSSVYAMTKGAVAAMVRGVAIDLGPRGITVNNVQPGPTQTGMVPEGYVDALVGMSPVGRLGRPEEIAGMVAYLVSPEAGYVTGASFTIDGGMIA</sequence>
<protein>
    <submittedName>
        <fullName evidence="4">3-oxoacyl-[acyl-carrier protein] reductase</fullName>
    </submittedName>
</protein>